<dbReference type="EMBL" id="CP013099">
    <property type="protein sequence ID" value="ALP53994.1"/>
    <property type="molecule type" value="Genomic_DNA"/>
</dbReference>
<feature type="repeat" description="ANK" evidence="3">
    <location>
        <begin position="141"/>
        <end position="173"/>
    </location>
</feature>
<dbReference type="Pfam" id="PF12796">
    <property type="entry name" value="Ank_2"/>
    <property type="match status" value="4"/>
</dbReference>
<feature type="repeat" description="ANK" evidence="3">
    <location>
        <begin position="214"/>
        <end position="253"/>
    </location>
</feature>
<organism evidence="6 7">
    <name type="scientific">Candidatus Tenderia electrophaga</name>
    <dbReference type="NCBI Taxonomy" id="1748243"/>
    <lineage>
        <taxon>Bacteria</taxon>
        <taxon>Pseudomonadati</taxon>
        <taxon>Pseudomonadota</taxon>
        <taxon>Gammaproteobacteria</taxon>
        <taxon>Candidatus Tenderiales</taxon>
        <taxon>Candidatus Tenderiaceae</taxon>
        <taxon>Candidatus Tenderia</taxon>
    </lineage>
</organism>
<dbReference type="PRINTS" id="PR01415">
    <property type="entry name" value="ANKYRIN"/>
</dbReference>
<feature type="repeat" description="ANK" evidence="3">
    <location>
        <begin position="108"/>
        <end position="140"/>
    </location>
</feature>
<feature type="repeat" description="ANK" evidence="3">
    <location>
        <begin position="526"/>
        <end position="558"/>
    </location>
</feature>
<feature type="repeat" description="ANK" evidence="3">
    <location>
        <begin position="174"/>
        <end position="206"/>
    </location>
</feature>
<feature type="signal peptide" evidence="5">
    <location>
        <begin position="1"/>
        <end position="26"/>
    </location>
</feature>
<feature type="repeat" description="ANK" evidence="3">
    <location>
        <begin position="323"/>
        <end position="355"/>
    </location>
</feature>
<dbReference type="Pfam" id="PF00023">
    <property type="entry name" value="Ank"/>
    <property type="match status" value="1"/>
</dbReference>
<keyword evidence="1" id="KW-0677">Repeat</keyword>
<keyword evidence="2 3" id="KW-0040">ANK repeat</keyword>
<dbReference type="InterPro" id="IPR050663">
    <property type="entry name" value="Ankyrin-SOCS_Box"/>
</dbReference>
<dbReference type="InterPro" id="IPR036770">
    <property type="entry name" value="Ankyrin_rpt-contain_sf"/>
</dbReference>
<dbReference type="STRING" id="1748243.Tel_13105"/>
<feature type="compositionally biased region" description="Low complexity" evidence="4">
    <location>
        <begin position="39"/>
        <end position="56"/>
    </location>
</feature>
<dbReference type="PANTHER" id="PTHR24193:SF121">
    <property type="entry name" value="ADA2A-CONTAINING COMPLEX COMPONENT 3, ISOFORM D"/>
    <property type="match status" value="1"/>
</dbReference>
<feature type="repeat" description="ANK" evidence="3">
    <location>
        <begin position="573"/>
        <end position="605"/>
    </location>
</feature>
<dbReference type="Pfam" id="PF13637">
    <property type="entry name" value="Ank_4"/>
    <property type="match status" value="1"/>
</dbReference>
<dbReference type="PROSITE" id="PS51257">
    <property type="entry name" value="PROKAR_LIPOPROTEIN"/>
    <property type="match status" value="1"/>
</dbReference>
<proteinExistence type="predicted"/>
<reference evidence="6" key="1">
    <citation type="submission" date="2015-10" db="EMBL/GenBank/DDBJ databases">
        <title>Description of Candidatus Tenderia electrophaga gen. nov, sp. nov., an Uncultivated Electroautotroph from a Biocathode Enrichment.</title>
        <authorList>
            <person name="Eddie B.J."/>
            <person name="Malanoski A.P."/>
            <person name="Wang Z."/>
            <person name="Hall R.J."/>
            <person name="Oh S.D."/>
            <person name="Heiner C."/>
            <person name="Lin B."/>
            <person name="Strycharz-Glaven S.M."/>
        </authorList>
    </citation>
    <scope>NUCLEOTIDE SEQUENCE [LARGE SCALE GENOMIC DNA]</scope>
    <source>
        <strain evidence="6">NRL1</strain>
    </source>
</reference>
<keyword evidence="5" id="KW-0732">Signal</keyword>
<dbReference type="PROSITE" id="PS50297">
    <property type="entry name" value="ANK_REP_REGION"/>
    <property type="match status" value="11"/>
</dbReference>
<evidence type="ECO:0000256" key="4">
    <source>
        <dbReference type="SAM" id="MobiDB-lite"/>
    </source>
</evidence>
<dbReference type="Proteomes" id="UP000055136">
    <property type="component" value="Chromosome"/>
</dbReference>
<dbReference type="PROSITE" id="PS50088">
    <property type="entry name" value="ANK_REPEAT"/>
    <property type="match status" value="11"/>
</dbReference>
<evidence type="ECO:0000256" key="1">
    <source>
        <dbReference type="ARBA" id="ARBA00022737"/>
    </source>
</evidence>
<sequence>MQQDTFKPFKLIAVLLCSGALSLALTACSGSQTASVNSADPAPEATAAPTPTPVAAMQAHASATEDDGDSPLVDASPERLVLGARYGQTEAVTYLLDGGMDVDAKDAYGNTALIAAASSGQKQMALLLLARGADVDEANNKDITALMGAATKGDYQLAHQLIKQGAAVNARNNEGETALHMAVRYGHYDTAKVLLNGGANPNLRNTVRPNFDNSGFTPLMYAATHGLTREPVDWVSMAQLLLQNGADPNLTSNHGEAALNYARTTDDAKLIAVLKQAGAKDEQVYAGLDADESLLKAARIGDVVKVKQLLGDGSADPNSANNNGILPLLAAAYEGRLETVEALVAGGAEINFLPAGLSQFALSKSHAPLRERDLMEAAARSDSALHAAVRQRHQDIVRFLLEHGAQVGLANRHGETPLLVAAAGGDVQVARLLLEHGADPNAREQDNRRNRMAMAKQSMGKDSALIVAVEKGHEEVARALIEAGAEVDYRGFMGKTPLYVAVENGRRHLVELLLAHGADVSIESLAGLSPLMEAAKTGNHRIVADLLQHNANVNAIEEPELGYAREVQAGASTGMTALMFAARAGHDKVVVQLLQAGAQTNIHNSDGESAQDMAADAGYGDIVQLLSPGSGVDSVTLNAID</sequence>
<dbReference type="Gene3D" id="1.25.40.20">
    <property type="entry name" value="Ankyrin repeat-containing domain"/>
    <property type="match status" value="7"/>
</dbReference>
<dbReference type="SMART" id="SM00248">
    <property type="entry name" value="ANK"/>
    <property type="match status" value="14"/>
</dbReference>
<feature type="repeat" description="ANK" evidence="3">
    <location>
        <begin position="493"/>
        <end position="525"/>
    </location>
</feature>
<evidence type="ECO:0000313" key="7">
    <source>
        <dbReference type="Proteomes" id="UP000055136"/>
    </source>
</evidence>
<keyword evidence="7" id="KW-1185">Reference proteome</keyword>
<dbReference type="InterPro" id="IPR002110">
    <property type="entry name" value="Ankyrin_rpt"/>
</dbReference>
<accession>A0A0S2TFT3</accession>
<feature type="repeat" description="ANK" evidence="3">
    <location>
        <begin position="380"/>
        <end position="412"/>
    </location>
</feature>
<dbReference type="GO" id="GO:0000976">
    <property type="term" value="F:transcription cis-regulatory region binding"/>
    <property type="evidence" value="ECO:0007669"/>
    <property type="project" value="TreeGrafter"/>
</dbReference>
<evidence type="ECO:0000256" key="2">
    <source>
        <dbReference type="ARBA" id="ARBA00023043"/>
    </source>
</evidence>
<evidence type="ECO:0000256" key="5">
    <source>
        <dbReference type="SAM" id="SignalP"/>
    </source>
</evidence>
<name>A0A0S2TFT3_9GAMM</name>
<feature type="repeat" description="ANK" evidence="3">
    <location>
        <begin position="460"/>
        <end position="492"/>
    </location>
</feature>
<gene>
    <name evidence="6" type="ORF">Tel_13105</name>
</gene>
<feature type="chain" id="PRO_5006605020" evidence="5">
    <location>
        <begin position="27"/>
        <end position="641"/>
    </location>
</feature>
<feature type="repeat" description="ANK" evidence="3">
    <location>
        <begin position="413"/>
        <end position="445"/>
    </location>
</feature>
<evidence type="ECO:0000256" key="3">
    <source>
        <dbReference type="PROSITE-ProRule" id="PRU00023"/>
    </source>
</evidence>
<evidence type="ECO:0000313" key="6">
    <source>
        <dbReference type="EMBL" id="ALP53994.1"/>
    </source>
</evidence>
<dbReference type="SUPFAM" id="SSF48403">
    <property type="entry name" value="Ankyrin repeat"/>
    <property type="match status" value="2"/>
</dbReference>
<protein>
    <submittedName>
        <fullName evidence="6">Uncharacterized protein</fullName>
    </submittedName>
</protein>
<dbReference type="PANTHER" id="PTHR24193">
    <property type="entry name" value="ANKYRIN REPEAT PROTEIN"/>
    <property type="match status" value="1"/>
</dbReference>
<dbReference type="KEGG" id="tee:Tel_13105"/>
<feature type="region of interest" description="Disordered" evidence="4">
    <location>
        <begin position="33"/>
        <end position="74"/>
    </location>
</feature>
<dbReference type="GO" id="GO:0045944">
    <property type="term" value="P:positive regulation of transcription by RNA polymerase II"/>
    <property type="evidence" value="ECO:0007669"/>
    <property type="project" value="TreeGrafter"/>
</dbReference>
<dbReference type="AlphaFoldDB" id="A0A0S2TFT3"/>